<feature type="domain" description="Haemin-degrading HemS/ChuX" evidence="2">
    <location>
        <begin position="36"/>
        <end position="166"/>
    </location>
</feature>
<gene>
    <name evidence="3" type="ORF">Bpfe_031257</name>
</gene>
<dbReference type="EMBL" id="JASAOG010000460">
    <property type="protein sequence ID" value="KAK0039325.1"/>
    <property type="molecule type" value="Genomic_DNA"/>
</dbReference>
<feature type="region of interest" description="Disordered" evidence="1">
    <location>
        <begin position="250"/>
        <end position="283"/>
    </location>
</feature>
<evidence type="ECO:0000313" key="4">
    <source>
        <dbReference type="Proteomes" id="UP001233172"/>
    </source>
</evidence>
<organism evidence="3 4">
    <name type="scientific">Biomphalaria pfeifferi</name>
    <name type="common">Bloodfluke planorb</name>
    <name type="synonym">Freshwater snail</name>
    <dbReference type="NCBI Taxonomy" id="112525"/>
    <lineage>
        <taxon>Eukaryota</taxon>
        <taxon>Metazoa</taxon>
        <taxon>Spiralia</taxon>
        <taxon>Lophotrochozoa</taxon>
        <taxon>Mollusca</taxon>
        <taxon>Gastropoda</taxon>
        <taxon>Heterobranchia</taxon>
        <taxon>Euthyneura</taxon>
        <taxon>Panpulmonata</taxon>
        <taxon>Hygrophila</taxon>
        <taxon>Lymnaeoidea</taxon>
        <taxon>Planorbidae</taxon>
        <taxon>Biomphalaria</taxon>
    </lineage>
</organism>
<dbReference type="InterPro" id="IPR007845">
    <property type="entry name" value="HemS/ChuX_dom"/>
</dbReference>
<dbReference type="AlphaFoldDB" id="A0AAD8AN83"/>
<proteinExistence type="predicted"/>
<evidence type="ECO:0000259" key="2">
    <source>
        <dbReference type="Pfam" id="PF05171"/>
    </source>
</evidence>
<evidence type="ECO:0000256" key="1">
    <source>
        <dbReference type="SAM" id="MobiDB-lite"/>
    </source>
</evidence>
<feature type="compositionally biased region" description="Basic and acidic residues" evidence="1">
    <location>
        <begin position="250"/>
        <end position="259"/>
    </location>
</feature>
<feature type="compositionally biased region" description="Basic residues" evidence="1">
    <location>
        <begin position="271"/>
        <end position="283"/>
    </location>
</feature>
<dbReference type="Proteomes" id="UP001233172">
    <property type="component" value="Unassembled WGS sequence"/>
</dbReference>
<reference evidence="3" key="1">
    <citation type="journal article" date="2023" name="PLoS Negl. Trop. Dis.">
        <title>A genome sequence for Biomphalaria pfeifferi, the major vector snail for the human-infecting parasite Schistosoma mansoni.</title>
        <authorList>
            <person name="Bu L."/>
            <person name="Lu L."/>
            <person name="Laidemitt M.R."/>
            <person name="Zhang S.M."/>
            <person name="Mutuku M."/>
            <person name="Mkoji G."/>
            <person name="Steinauer M."/>
            <person name="Loker E.S."/>
        </authorList>
    </citation>
    <scope>NUCLEOTIDE SEQUENCE</scope>
    <source>
        <strain evidence="3">KasaAsao</strain>
    </source>
</reference>
<evidence type="ECO:0000313" key="3">
    <source>
        <dbReference type="EMBL" id="KAK0039325.1"/>
    </source>
</evidence>
<dbReference type="CDD" id="cd16830">
    <property type="entry name" value="HemS-like_N"/>
    <property type="match status" value="1"/>
</dbReference>
<protein>
    <submittedName>
        <fullName evidence="3">Hemin-degrading factor</fullName>
    </submittedName>
</protein>
<dbReference type="InterPro" id="IPR053733">
    <property type="entry name" value="Heme_Transport_Util_sf"/>
</dbReference>
<keyword evidence="4" id="KW-1185">Reference proteome</keyword>
<comment type="caution">
    <text evidence="3">The sequence shown here is derived from an EMBL/GenBank/DDBJ whole genome shotgun (WGS) entry which is preliminary data.</text>
</comment>
<accession>A0AAD8AN83</accession>
<dbReference type="SUPFAM" id="SSF144064">
    <property type="entry name" value="Heme iron utilization protein-like"/>
    <property type="match status" value="1"/>
</dbReference>
<name>A0AAD8AN83_BIOPF</name>
<dbReference type="GO" id="GO:0006826">
    <property type="term" value="P:iron ion transport"/>
    <property type="evidence" value="ECO:0007669"/>
    <property type="project" value="InterPro"/>
</dbReference>
<dbReference type="Pfam" id="PF05171">
    <property type="entry name" value="HemS"/>
    <property type="match status" value="1"/>
</dbReference>
<reference evidence="3" key="2">
    <citation type="submission" date="2023-04" db="EMBL/GenBank/DDBJ databases">
        <authorList>
            <person name="Bu L."/>
            <person name="Lu L."/>
            <person name="Laidemitt M.R."/>
            <person name="Zhang S.M."/>
            <person name="Mutuku M."/>
            <person name="Mkoji G."/>
            <person name="Steinauer M."/>
            <person name="Loker E.S."/>
        </authorList>
    </citation>
    <scope>NUCLEOTIDE SEQUENCE</scope>
    <source>
        <strain evidence="3">KasaAsao</strain>
        <tissue evidence="3">Whole Snail</tissue>
    </source>
</reference>
<dbReference type="Gene3D" id="3.40.1570.10">
    <property type="entry name" value="HemS/ChuS/ChuX like domains"/>
    <property type="match status" value="1"/>
</dbReference>
<sequence length="283" mass="33028">MTPTIKQETQNLKGKWANLRAENPHLRIRDAAEKLNVSEAELLATEIGASVVLLEPKCARDFAGTRKNRRIMALTRNEEIVHERKGEYKNVEIMSGHAQMALAVNEDIDLRIFLVNWHFAFAVTNESQRGTMRSLQFFDIDGTAVHKVFLTEKSNLDEYEKIIEKYRHPNQNETLEFKAKPAKEAEKPDSEIDIEGFRKGWAKFKRHARFLSFDAKVRRVAREQALRVADREMAYEVDAKKFSFRVGRSRERKASDYGFRRKRGNYSDSHRSRRKSSRRARLV</sequence>